<dbReference type="EMBL" id="JBAMIC010000012">
    <property type="protein sequence ID" value="KAK7098993.1"/>
    <property type="molecule type" value="Genomic_DNA"/>
</dbReference>
<protein>
    <recommendedName>
        <fullName evidence="5">C1q domain-containing protein</fullName>
    </recommendedName>
</protein>
<evidence type="ECO:0000256" key="4">
    <source>
        <dbReference type="SAM" id="SignalP"/>
    </source>
</evidence>
<dbReference type="InterPro" id="IPR008983">
    <property type="entry name" value="Tumour_necrosis_fac-like_dom"/>
</dbReference>
<evidence type="ECO:0000259" key="5">
    <source>
        <dbReference type="PROSITE" id="PS50871"/>
    </source>
</evidence>
<name>A0AAN9B4F5_9CAEN</name>
<dbReference type="PRINTS" id="PR00007">
    <property type="entry name" value="COMPLEMNTC1Q"/>
</dbReference>
<dbReference type="InterPro" id="IPR001073">
    <property type="entry name" value="C1q_dom"/>
</dbReference>
<gene>
    <name evidence="6" type="ORF">V1264_003200</name>
</gene>
<dbReference type="Gene3D" id="2.60.120.40">
    <property type="match status" value="1"/>
</dbReference>
<evidence type="ECO:0000313" key="6">
    <source>
        <dbReference type="EMBL" id="KAK7098993.1"/>
    </source>
</evidence>
<evidence type="ECO:0000313" key="7">
    <source>
        <dbReference type="Proteomes" id="UP001374579"/>
    </source>
</evidence>
<dbReference type="PROSITE" id="PS50871">
    <property type="entry name" value="C1Q"/>
    <property type="match status" value="1"/>
</dbReference>
<dbReference type="Proteomes" id="UP001374579">
    <property type="component" value="Unassembled WGS sequence"/>
</dbReference>
<dbReference type="AlphaFoldDB" id="A0AAN9B4F5"/>
<comment type="caution">
    <text evidence="6">The sequence shown here is derived from an EMBL/GenBank/DDBJ whole genome shotgun (WGS) entry which is preliminary data.</text>
</comment>
<keyword evidence="3 4" id="KW-0732">Signal</keyword>
<comment type="subcellular location">
    <subcellularLocation>
        <location evidence="1">Secreted</location>
    </subcellularLocation>
</comment>
<evidence type="ECO:0000256" key="3">
    <source>
        <dbReference type="ARBA" id="ARBA00022729"/>
    </source>
</evidence>
<dbReference type="GO" id="GO:0005576">
    <property type="term" value="C:extracellular region"/>
    <property type="evidence" value="ECO:0007669"/>
    <property type="project" value="UniProtKB-SubCell"/>
</dbReference>
<dbReference type="InterPro" id="IPR050822">
    <property type="entry name" value="Cerebellin_Synaptic_Org"/>
</dbReference>
<sequence>MQGFLLTKLFCMAAILCVAKLLTSASPANIVKRSDDTHPLEAIVAQQARTIQELQAKMSAMEMKINQQVVGEQANMSAMEIKISTLSQHVAFTAYFSYNPDSLHVGTNTPFKFDKVVVNIGQAYDPNTGIFTAPAGGLYSFFFNIEHDNHHGSIYVALEAAGKAICFASVNGPDYSHYDEGTCGATTHLVKGQTVQVRRDDGDFYIHRNRFTSFSGVLVSADV</sequence>
<feature type="domain" description="C1q" evidence="5">
    <location>
        <begin position="85"/>
        <end position="223"/>
    </location>
</feature>
<proteinExistence type="predicted"/>
<evidence type="ECO:0000256" key="1">
    <source>
        <dbReference type="ARBA" id="ARBA00004613"/>
    </source>
</evidence>
<dbReference type="PANTHER" id="PTHR22923:SF116">
    <property type="entry name" value="C1Q DOMAIN-CONTAINING PROTEIN"/>
    <property type="match status" value="1"/>
</dbReference>
<keyword evidence="7" id="KW-1185">Reference proteome</keyword>
<keyword evidence="2" id="KW-0964">Secreted</keyword>
<dbReference type="Pfam" id="PF00386">
    <property type="entry name" value="C1q"/>
    <property type="match status" value="1"/>
</dbReference>
<evidence type="ECO:0000256" key="2">
    <source>
        <dbReference type="ARBA" id="ARBA00022525"/>
    </source>
</evidence>
<accession>A0AAN9B4F5</accession>
<feature type="chain" id="PRO_5042938919" description="C1q domain-containing protein" evidence="4">
    <location>
        <begin position="26"/>
        <end position="223"/>
    </location>
</feature>
<organism evidence="6 7">
    <name type="scientific">Littorina saxatilis</name>
    <dbReference type="NCBI Taxonomy" id="31220"/>
    <lineage>
        <taxon>Eukaryota</taxon>
        <taxon>Metazoa</taxon>
        <taxon>Spiralia</taxon>
        <taxon>Lophotrochozoa</taxon>
        <taxon>Mollusca</taxon>
        <taxon>Gastropoda</taxon>
        <taxon>Caenogastropoda</taxon>
        <taxon>Littorinimorpha</taxon>
        <taxon>Littorinoidea</taxon>
        <taxon>Littorinidae</taxon>
        <taxon>Littorina</taxon>
    </lineage>
</organism>
<dbReference type="SMART" id="SM00110">
    <property type="entry name" value="C1Q"/>
    <property type="match status" value="1"/>
</dbReference>
<reference evidence="6 7" key="1">
    <citation type="submission" date="2024-02" db="EMBL/GenBank/DDBJ databases">
        <title>Chromosome-scale genome assembly of the rough periwinkle Littorina saxatilis.</title>
        <authorList>
            <person name="De Jode A."/>
            <person name="Faria R."/>
            <person name="Formenti G."/>
            <person name="Sims Y."/>
            <person name="Smith T.P."/>
            <person name="Tracey A."/>
            <person name="Wood J.M.D."/>
            <person name="Zagrodzka Z.B."/>
            <person name="Johannesson K."/>
            <person name="Butlin R.K."/>
            <person name="Leder E.H."/>
        </authorList>
    </citation>
    <scope>NUCLEOTIDE SEQUENCE [LARGE SCALE GENOMIC DNA]</scope>
    <source>
        <strain evidence="6">Snail1</strain>
        <tissue evidence="6">Muscle</tissue>
    </source>
</reference>
<dbReference type="SUPFAM" id="SSF49842">
    <property type="entry name" value="TNF-like"/>
    <property type="match status" value="1"/>
</dbReference>
<feature type="signal peptide" evidence="4">
    <location>
        <begin position="1"/>
        <end position="25"/>
    </location>
</feature>
<dbReference type="PANTHER" id="PTHR22923">
    <property type="entry name" value="CEREBELLIN-RELATED"/>
    <property type="match status" value="1"/>
</dbReference>